<reference evidence="1 2" key="1">
    <citation type="submission" date="2018-02" db="EMBL/GenBank/DDBJ databases">
        <title>Genome sequence of the basidiomycete white-rot fungus Phlebia centrifuga.</title>
        <authorList>
            <person name="Granchi Z."/>
            <person name="Peng M."/>
            <person name="de Vries R.P."/>
            <person name="Hilden K."/>
            <person name="Makela M.R."/>
            <person name="Grigoriev I."/>
            <person name="Riley R."/>
        </authorList>
    </citation>
    <scope>NUCLEOTIDE SEQUENCE [LARGE SCALE GENOMIC DNA]</scope>
    <source>
        <strain evidence="1 2">FBCC195</strain>
    </source>
</reference>
<dbReference type="AlphaFoldDB" id="A0A2R6RPK4"/>
<dbReference type="Proteomes" id="UP000186601">
    <property type="component" value="Unassembled WGS sequence"/>
</dbReference>
<evidence type="ECO:0000313" key="2">
    <source>
        <dbReference type="Proteomes" id="UP000186601"/>
    </source>
</evidence>
<gene>
    <name evidence="1" type="ORF">PHLCEN_2v2326</name>
</gene>
<keyword evidence="2" id="KW-1185">Reference proteome</keyword>
<proteinExistence type="predicted"/>
<comment type="caution">
    <text evidence="1">The sequence shown here is derived from an EMBL/GenBank/DDBJ whole genome shotgun (WGS) entry which is preliminary data.</text>
</comment>
<sequence length="79" mass="8599">MPLAHTSPVQLLFLSDGPSTISSWPHTERIWETNVNIWQIALLSGEKLVTPLEAGFSAGVMSMQRPAVPTVTSMQTPPL</sequence>
<accession>A0A2R6RPK4</accession>
<protein>
    <submittedName>
        <fullName evidence="1">Uncharacterized protein</fullName>
    </submittedName>
</protein>
<name>A0A2R6RPK4_9APHY</name>
<evidence type="ECO:0000313" key="1">
    <source>
        <dbReference type="EMBL" id="PSS31919.1"/>
    </source>
</evidence>
<dbReference type="EMBL" id="MLYV02000215">
    <property type="protein sequence ID" value="PSS31919.1"/>
    <property type="molecule type" value="Genomic_DNA"/>
</dbReference>
<organism evidence="1 2">
    <name type="scientific">Hermanssonia centrifuga</name>
    <dbReference type="NCBI Taxonomy" id="98765"/>
    <lineage>
        <taxon>Eukaryota</taxon>
        <taxon>Fungi</taxon>
        <taxon>Dikarya</taxon>
        <taxon>Basidiomycota</taxon>
        <taxon>Agaricomycotina</taxon>
        <taxon>Agaricomycetes</taxon>
        <taxon>Polyporales</taxon>
        <taxon>Meruliaceae</taxon>
        <taxon>Hermanssonia</taxon>
    </lineage>
</organism>